<evidence type="ECO:0000256" key="3">
    <source>
        <dbReference type="ARBA" id="ARBA00022692"/>
    </source>
</evidence>
<comment type="caution">
    <text evidence="6">The sequence shown here is derived from an EMBL/GenBank/DDBJ whole genome shotgun (WGS) entry which is preliminary data.</text>
</comment>
<keyword evidence="2" id="KW-0813">Transport</keyword>
<dbReference type="InterPro" id="IPR027417">
    <property type="entry name" value="P-loop_NTPase"/>
</dbReference>
<feature type="non-terminal residue" evidence="6">
    <location>
        <position position="159"/>
    </location>
</feature>
<keyword evidence="5" id="KW-0472">Membrane</keyword>
<dbReference type="Proteomes" id="UP001642464">
    <property type="component" value="Unassembled WGS sequence"/>
</dbReference>
<evidence type="ECO:0000256" key="2">
    <source>
        <dbReference type="ARBA" id="ARBA00022448"/>
    </source>
</evidence>
<keyword evidence="3" id="KW-0812">Transmembrane</keyword>
<gene>
    <name evidence="6" type="ORF">SCF082_LOCUS19284</name>
</gene>
<comment type="subcellular location">
    <subcellularLocation>
        <location evidence="1">Membrane</location>
        <topology evidence="1">Multi-pass membrane protein</topology>
    </subcellularLocation>
</comment>
<sequence>GVVHSPPLVFLDEPTSGLDAFSALCVMESIRALARAGHVVACTIHQPRQAIVAMFDKVLFLACGHLVYNGPPSGLKDWLMKSELWDPDRALTTSITDMVLDCITVGFEKPPHIYGMHTLRDEQDVERLAMAYLQGTPKAQLGSTSLPPVSRLVHKRHGI</sequence>
<name>A0ABP0KWM3_9DINO</name>
<evidence type="ECO:0000256" key="1">
    <source>
        <dbReference type="ARBA" id="ARBA00004141"/>
    </source>
</evidence>
<dbReference type="Gene3D" id="3.40.50.300">
    <property type="entry name" value="P-loop containing nucleotide triphosphate hydrolases"/>
    <property type="match status" value="1"/>
</dbReference>
<feature type="non-terminal residue" evidence="6">
    <location>
        <position position="1"/>
    </location>
</feature>
<accession>A0ABP0KWM3</accession>
<evidence type="ECO:0000256" key="5">
    <source>
        <dbReference type="ARBA" id="ARBA00023136"/>
    </source>
</evidence>
<dbReference type="SUPFAM" id="SSF52540">
    <property type="entry name" value="P-loop containing nucleoside triphosphate hydrolases"/>
    <property type="match status" value="1"/>
</dbReference>
<keyword evidence="4" id="KW-1133">Transmembrane helix</keyword>
<reference evidence="6 7" key="1">
    <citation type="submission" date="2024-02" db="EMBL/GenBank/DDBJ databases">
        <authorList>
            <person name="Chen Y."/>
            <person name="Shah S."/>
            <person name="Dougan E. K."/>
            <person name="Thang M."/>
            <person name="Chan C."/>
        </authorList>
    </citation>
    <scope>NUCLEOTIDE SEQUENCE [LARGE SCALE GENOMIC DNA]</scope>
</reference>
<evidence type="ECO:0000313" key="7">
    <source>
        <dbReference type="Proteomes" id="UP001642464"/>
    </source>
</evidence>
<dbReference type="PANTHER" id="PTHR48041:SF91">
    <property type="entry name" value="ABC TRANSPORTER G FAMILY MEMBER 28"/>
    <property type="match status" value="1"/>
</dbReference>
<dbReference type="InterPro" id="IPR050352">
    <property type="entry name" value="ABCG_transporters"/>
</dbReference>
<proteinExistence type="predicted"/>
<keyword evidence="7" id="KW-1185">Reference proteome</keyword>
<protein>
    <submittedName>
        <fullName evidence="6">ABC transporter G family member 7 (ABC transporter ABCG.7) (AtABCG7) (White-brown complex homolog protein 7) (AtWBC7)</fullName>
    </submittedName>
</protein>
<evidence type="ECO:0000256" key="4">
    <source>
        <dbReference type="ARBA" id="ARBA00022989"/>
    </source>
</evidence>
<evidence type="ECO:0000313" key="6">
    <source>
        <dbReference type="EMBL" id="CAK9030635.1"/>
    </source>
</evidence>
<dbReference type="PANTHER" id="PTHR48041">
    <property type="entry name" value="ABC TRANSPORTER G FAMILY MEMBER 28"/>
    <property type="match status" value="1"/>
</dbReference>
<organism evidence="6 7">
    <name type="scientific">Durusdinium trenchii</name>
    <dbReference type="NCBI Taxonomy" id="1381693"/>
    <lineage>
        <taxon>Eukaryota</taxon>
        <taxon>Sar</taxon>
        <taxon>Alveolata</taxon>
        <taxon>Dinophyceae</taxon>
        <taxon>Suessiales</taxon>
        <taxon>Symbiodiniaceae</taxon>
        <taxon>Durusdinium</taxon>
    </lineage>
</organism>
<dbReference type="EMBL" id="CAXAMM010013156">
    <property type="protein sequence ID" value="CAK9030635.1"/>
    <property type="molecule type" value="Genomic_DNA"/>
</dbReference>